<sequence>MPMIHIAVGPTYQQLPTKNTKSERKEENKMFSITSCMR</sequence>
<name>A0A0A8Y9W6_ARUDO</name>
<feature type="compositionally biased region" description="Basic and acidic residues" evidence="1">
    <location>
        <begin position="20"/>
        <end position="29"/>
    </location>
</feature>
<feature type="region of interest" description="Disordered" evidence="1">
    <location>
        <begin position="16"/>
        <end position="38"/>
    </location>
</feature>
<reference evidence="2" key="1">
    <citation type="submission" date="2014-09" db="EMBL/GenBank/DDBJ databases">
        <authorList>
            <person name="Magalhaes I.L.F."/>
            <person name="Oliveira U."/>
            <person name="Santos F.R."/>
            <person name="Vidigal T.H.D.A."/>
            <person name="Brescovit A.D."/>
            <person name="Santos A.J."/>
        </authorList>
    </citation>
    <scope>NUCLEOTIDE SEQUENCE</scope>
    <source>
        <tissue evidence="2">Shoot tissue taken approximately 20 cm above the soil surface</tissue>
    </source>
</reference>
<organism evidence="2">
    <name type="scientific">Arundo donax</name>
    <name type="common">Giant reed</name>
    <name type="synonym">Donax arundinaceus</name>
    <dbReference type="NCBI Taxonomy" id="35708"/>
    <lineage>
        <taxon>Eukaryota</taxon>
        <taxon>Viridiplantae</taxon>
        <taxon>Streptophyta</taxon>
        <taxon>Embryophyta</taxon>
        <taxon>Tracheophyta</taxon>
        <taxon>Spermatophyta</taxon>
        <taxon>Magnoliopsida</taxon>
        <taxon>Liliopsida</taxon>
        <taxon>Poales</taxon>
        <taxon>Poaceae</taxon>
        <taxon>PACMAD clade</taxon>
        <taxon>Arundinoideae</taxon>
        <taxon>Arundineae</taxon>
        <taxon>Arundo</taxon>
    </lineage>
</organism>
<accession>A0A0A8Y9W6</accession>
<dbReference type="EMBL" id="GBRH01275777">
    <property type="protein sequence ID" value="JAD22118.1"/>
    <property type="molecule type" value="Transcribed_RNA"/>
</dbReference>
<proteinExistence type="predicted"/>
<dbReference type="AlphaFoldDB" id="A0A0A8Y9W6"/>
<protein>
    <submittedName>
        <fullName evidence="2">Uncharacterized protein</fullName>
    </submittedName>
</protein>
<evidence type="ECO:0000256" key="1">
    <source>
        <dbReference type="SAM" id="MobiDB-lite"/>
    </source>
</evidence>
<reference evidence="2" key="2">
    <citation type="journal article" date="2015" name="Data Brief">
        <title>Shoot transcriptome of the giant reed, Arundo donax.</title>
        <authorList>
            <person name="Barrero R.A."/>
            <person name="Guerrero F.D."/>
            <person name="Moolhuijzen P."/>
            <person name="Goolsby J.A."/>
            <person name="Tidwell J."/>
            <person name="Bellgard S.E."/>
            <person name="Bellgard M.I."/>
        </authorList>
    </citation>
    <scope>NUCLEOTIDE SEQUENCE</scope>
    <source>
        <tissue evidence="2">Shoot tissue taken approximately 20 cm above the soil surface</tissue>
    </source>
</reference>
<evidence type="ECO:0000313" key="2">
    <source>
        <dbReference type="EMBL" id="JAD22118.1"/>
    </source>
</evidence>